<evidence type="ECO:0000256" key="1">
    <source>
        <dbReference type="ARBA" id="ARBA00004370"/>
    </source>
</evidence>
<feature type="domain" description="POTRA" evidence="10">
    <location>
        <begin position="94"/>
        <end position="171"/>
    </location>
</feature>
<protein>
    <recommendedName>
        <fullName evidence="8 9">Outer membrane protein assembly factor BamA</fullName>
    </recommendedName>
</protein>
<dbReference type="NCBIfam" id="TIGR03303">
    <property type="entry name" value="OM_YaeT"/>
    <property type="match status" value="1"/>
</dbReference>
<organism evidence="11 12">
    <name type="scientific">Hyphomicrobium nitrativorans NL23</name>
    <dbReference type="NCBI Taxonomy" id="1029756"/>
    <lineage>
        <taxon>Bacteria</taxon>
        <taxon>Pseudomonadati</taxon>
        <taxon>Pseudomonadota</taxon>
        <taxon>Alphaproteobacteria</taxon>
        <taxon>Hyphomicrobiales</taxon>
        <taxon>Hyphomicrobiaceae</taxon>
        <taxon>Hyphomicrobium</taxon>
    </lineage>
</organism>
<dbReference type="GO" id="GO:0051205">
    <property type="term" value="P:protein insertion into membrane"/>
    <property type="evidence" value="ECO:0007669"/>
    <property type="project" value="UniProtKB-UniRule"/>
</dbReference>
<keyword evidence="3 8" id="KW-0812">Transmembrane</keyword>
<dbReference type="InterPro" id="IPR000184">
    <property type="entry name" value="Bac_surfAg_D15"/>
</dbReference>
<evidence type="ECO:0000313" key="12">
    <source>
        <dbReference type="Proteomes" id="UP000018542"/>
    </source>
</evidence>
<dbReference type="PATRIC" id="fig|1029756.8.peg.2850"/>
<dbReference type="Proteomes" id="UP000018542">
    <property type="component" value="Chromosome"/>
</dbReference>
<keyword evidence="12" id="KW-1185">Reference proteome</keyword>
<feature type="domain" description="POTRA" evidence="10">
    <location>
        <begin position="347"/>
        <end position="420"/>
    </location>
</feature>
<dbReference type="InterPro" id="IPR039910">
    <property type="entry name" value="D15-like"/>
</dbReference>
<evidence type="ECO:0000259" key="10">
    <source>
        <dbReference type="PROSITE" id="PS51779"/>
    </source>
</evidence>
<dbReference type="PIRSF" id="PIRSF006076">
    <property type="entry name" value="OM_assembly_OMP85"/>
    <property type="match status" value="1"/>
</dbReference>
<comment type="similarity">
    <text evidence="8">Belongs to the BamA family.</text>
</comment>
<keyword evidence="7 8" id="KW-0998">Cell outer membrane</keyword>
<keyword evidence="2 8" id="KW-1134">Transmembrane beta strand</keyword>
<dbReference type="GO" id="GO:0043165">
    <property type="term" value="P:Gram-negative-bacterium-type cell outer membrane assembly"/>
    <property type="evidence" value="ECO:0007669"/>
    <property type="project" value="UniProtKB-UniRule"/>
</dbReference>
<comment type="function">
    <text evidence="8">Part of the outer membrane protein assembly complex, which is involved in assembly and insertion of beta-barrel proteins into the outer membrane.</text>
</comment>
<dbReference type="InterPro" id="IPR010827">
    <property type="entry name" value="BamA/TamA_POTRA"/>
</dbReference>
<dbReference type="AlphaFoldDB" id="V5SGR0"/>
<feature type="signal peptide" evidence="8">
    <location>
        <begin position="1"/>
        <end position="25"/>
    </location>
</feature>
<gene>
    <name evidence="8" type="primary">bamA</name>
    <name evidence="11" type="ORF">W911_13685</name>
</gene>
<evidence type="ECO:0000256" key="3">
    <source>
        <dbReference type="ARBA" id="ARBA00022692"/>
    </source>
</evidence>
<evidence type="ECO:0000313" key="11">
    <source>
        <dbReference type="EMBL" id="AHB49225.1"/>
    </source>
</evidence>
<dbReference type="InterPro" id="IPR023707">
    <property type="entry name" value="OM_assembly_BamA"/>
</dbReference>
<dbReference type="Gene3D" id="2.40.160.50">
    <property type="entry name" value="membrane protein fhac: a member of the omp85/tpsb transporter family"/>
    <property type="match status" value="1"/>
</dbReference>
<dbReference type="HOGENOM" id="CLU_007664_1_2_5"/>
<dbReference type="PROSITE" id="PS51779">
    <property type="entry name" value="POTRA"/>
    <property type="match status" value="3"/>
</dbReference>
<dbReference type="GO" id="GO:0009279">
    <property type="term" value="C:cell outer membrane"/>
    <property type="evidence" value="ECO:0007669"/>
    <property type="project" value="UniProtKB-SubCell"/>
</dbReference>
<dbReference type="OrthoDB" id="9803054at2"/>
<accession>V5SGR0</accession>
<name>V5SGR0_9HYPH</name>
<keyword evidence="4 8" id="KW-0732">Signal</keyword>
<proteinExistence type="inferred from homology"/>
<dbReference type="InterPro" id="IPR034746">
    <property type="entry name" value="POTRA"/>
</dbReference>
<dbReference type="Pfam" id="PF01103">
    <property type="entry name" value="Omp85"/>
    <property type="match status" value="1"/>
</dbReference>
<dbReference type="PANTHER" id="PTHR12815:SF23">
    <property type="entry name" value="OUTER MEMBRANE PROTEIN ASSEMBLY FACTOR BAMA"/>
    <property type="match status" value="1"/>
</dbReference>
<feature type="chain" id="PRO_5009023030" description="Outer membrane protein assembly factor BamA" evidence="8">
    <location>
        <begin position="26"/>
        <end position="774"/>
    </location>
</feature>
<keyword evidence="5 8" id="KW-0677">Repeat</keyword>
<sequence length="774" mass="86126" precursor="true">MLWLALAVPAALTIDVVAFSAPAHAQTIRDIRVEGNRRVEPETVRSYLQFTVGEAYDAGKADRSIQALFATGLFADISIDRQGDAVVVYVVENPVINQVAFEGNSEVDTDTLRSEVHLKPRSVYTRARVQADVQRILDVYRRQGRYAAWVEPKIIELEQSRVNLVFEINEGGATKVQGINFVGNYAFSDAQLRDIISTTQSGLFDFLKGTSIYDPDRMNLDRELLRQFYLKNGYADVRVVAANAELDRGGSGFYLNFAIDEGERYAFGDVTIESSLPEVNPHYLSGEVLTRQGDIYNGQDIEKSTERLTLLIAEQGYAFARVRPRATPDPASRTIALSYLIDEGPRVYIERINVNGNLRTKDHVIRREFRLAEGDAFNPLLVDRAKKRLEALGFFKKVDIKRRPGSSPDRVILDVDLEEQSTGELSFGAGYSTSEGVIGDVSISERNLLGNGQFLRLRLAGSMERMQVDLSFTEPRFLDRNLSAGFDLFHKELDYARETGYESKRTGGTVRLGFPLSENLWMQTGYTIDYSSMDVDDRWGDQVSLVVRDEVADLGEGALTSSIGTSITYDKRNHPRTPTSGYYLQVATDMAGLGGDVQYVRVNAEGRAYYPITEKITFVGRLIGGHIEGWGDDDIRLTDLYYRGGETIRGFDRAGFGPRDMSANGREDALGGRSYWAGTAEVRFPLPFVPDDLGLSAAVFADAGSLFNANERAKRLDQAGLIDLADDSTIRSSIGASIMWNSPVGPIRMDFAKALSKESYDEVQFFRFGASTNF</sequence>
<dbReference type="Gene3D" id="3.10.20.310">
    <property type="entry name" value="membrane protein fhac"/>
    <property type="match status" value="5"/>
</dbReference>
<keyword evidence="6 8" id="KW-0472">Membrane</keyword>
<evidence type="ECO:0000256" key="4">
    <source>
        <dbReference type="ARBA" id="ARBA00022729"/>
    </source>
</evidence>
<reference evidence="11 12" key="1">
    <citation type="journal article" date="2014" name="Genome Announc.">
        <title>Complete Genome Sequence of Hyphomicrobium nitrativorans Strain NL23, a Denitrifying Bacterium Isolated from Biofilm of a Methanol-Fed Denitrification System Treating Seawater at the Montreal Biodome.</title>
        <authorList>
            <person name="Martineau C."/>
            <person name="Villeneuve C."/>
            <person name="Mauffrey F."/>
            <person name="Villemur R."/>
        </authorList>
    </citation>
    <scope>NUCLEOTIDE SEQUENCE [LARGE SCALE GENOMIC DNA]</scope>
    <source>
        <strain evidence="11">NL23</strain>
    </source>
</reference>
<feature type="domain" description="POTRA" evidence="10">
    <location>
        <begin position="26"/>
        <end position="93"/>
    </location>
</feature>
<evidence type="ECO:0000256" key="2">
    <source>
        <dbReference type="ARBA" id="ARBA00022452"/>
    </source>
</evidence>
<dbReference type="PANTHER" id="PTHR12815">
    <property type="entry name" value="SORTING AND ASSEMBLY MACHINERY SAMM50 PROTEIN FAMILY MEMBER"/>
    <property type="match status" value="1"/>
</dbReference>
<dbReference type="EMBL" id="CP006912">
    <property type="protein sequence ID" value="AHB49225.1"/>
    <property type="molecule type" value="Genomic_DNA"/>
</dbReference>
<evidence type="ECO:0000256" key="7">
    <source>
        <dbReference type="ARBA" id="ARBA00023237"/>
    </source>
</evidence>
<dbReference type="Pfam" id="PF07244">
    <property type="entry name" value="POTRA"/>
    <property type="match status" value="5"/>
</dbReference>
<evidence type="ECO:0000256" key="6">
    <source>
        <dbReference type="ARBA" id="ARBA00023136"/>
    </source>
</evidence>
<dbReference type="HAMAP" id="MF_01430">
    <property type="entry name" value="OM_assembly_BamA"/>
    <property type="match status" value="1"/>
</dbReference>
<evidence type="ECO:0000256" key="5">
    <source>
        <dbReference type="ARBA" id="ARBA00022737"/>
    </source>
</evidence>
<comment type="subunit">
    <text evidence="8">Part of the Bam complex.</text>
</comment>
<dbReference type="STRING" id="1029756.W911_13685"/>
<evidence type="ECO:0000256" key="9">
    <source>
        <dbReference type="NCBIfam" id="TIGR03303"/>
    </source>
</evidence>
<evidence type="ECO:0000256" key="8">
    <source>
        <dbReference type="HAMAP-Rule" id="MF_01430"/>
    </source>
</evidence>
<dbReference type="KEGG" id="hni:W911_13685"/>
<comment type="subcellular location">
    <subcellularLocation>
        <location evidence="8">Cell outer membrane</location>
    </subcellularLocation>
    <subcellularLocation>
        <location evidence="1">Membrane</location>
    </subcellularLocation>
</comment>